<feature type="binding site" evidence="7">
    <location>
        <position position="119"/>
    </location>
    <ligand>
        <name>phosphoenolpyruvate</name>
        <dbReference type="ChEBI" id="CHEBI:58702"/>
    </ligand>
</feature>
<dbReference type="PROSITE" id="PS00885">
    <property type="entry name" value="EPSP_SYNTHASE_2"/>
    <property type="match status" value="1"/>
</dbReference>
<keyword evidence="4 7" id="KW-0808">Transferase</keyword>
<dbReference type="InterPro" id="IPR001986">
    <property type="entry name" value="Enolpyruvate_Tfrase_dom"/>
</dbReference>
<evidence type="ECO:0000256" key="5">
    <source>
        <dbReference type="ARBA" id="ARBA00023141"/>
    </source>
</evidence>
<feature type="binding site" evidence="7">
    <location>
        <position position="26"/>
    </location>
    <ligand>
        <name>3-phosphoshikimate</name>
        <dbReference type="ChEBI" id="CHEBI:145989"/>
    </ligand>
</feature>
<keyword evidence="7" id="KW-0963">Cytoplasm</keyword>
<reference evidence="9 10" key="1">
    <citation type="submission" date="2020-07" db="EMBL/GenBank/DDBJ databases">
        <title>Transfer of Campylobacter canadensis to the novel genus Avispirillum gen. nov., that also includes two novel species recovered from migratory waterfowl: Avispirillum anseris sp. nov. and Avispirillum brantae sp. nov.</title>
        <authorList>
            <person name="Miller W.G."/>
            <person name="Chapman M.H."/>
            <person name="Yee E."/>
            <person name="Inglis G.D."/>
        </authorList>
    </citation>
    <scope>NUCLEOTIDE SEQUENCE [LARGE SCALE GENOMIC DNA]</scope>
    <source>
        <strain evidence="9 10">L283</strain>
    </source>
</reference>
<dbReference type="CDD" id="cd01556">
    <property type="entry name" value="EPSP_synthase"/>
    <property type="match status" value="1"/>
</dbReference>
<proteinExistence type="inferred from homology"/>
<feature type="binding site" evidence="7">
    <location>
        <position position="21"/>
    </location>
    <ligand>
        <name>3-phosphoshikimate</name>
        <dbReference type="ChEBI" id="CHEBI:145989"/>
    </ligand>
</feature>
<organism evidence="9 10">
    <name type="scientific">Campylobacter canadensis</name>
    <dbReference type="NCBI Taxonomy" id="449520"/>
    <lineage>
        <taxon>Bacteria</taxon>
        <taxon>Pseudomonadati</taxon>
        <taxon>Campylobacterota</taxon>
        <taxon>Epsilonproteobacteria</taxon>
        <taxon>Campylobacterales</taxon>
        <taxon>Campylobacteraceae</taxon>
        <taxon>Campylobacter</taxon>
    </lineage>
</organism>
<evidence type="ECO:0000256" key="6">
    <source>
        <dbReference type="ARBA" id="ARBA00044633"/>
    </source>
</evidence>
<feature type="domain" description="Enolpyruvate transferase" evidence="8">
    <location>
        <begin position="16"/>
        <end position="418"/>
    </location>
</feature>
<keyword evidence="5 7" id="KW-0057">Aromatic amino acid biosynthesis</keyword>
<feature type="binding site" evidence="7">
    <location>
        <position position="164"/>
    </location>
    <ligand>
        <name>3-phosphoshikimate</name>
        <dbReference type="ChEBI" id="CHEBI:145989"/>
    </ligand>
</feature>
<comment type="subcellular location">
    <subcellularLocation>
        <location evidence="7">Cytoplasm</location>
    </subcellularLocation>
</comment>
<feature type="binding site" evidence="7">
    <location>
        <position position="22"/>
    </location>
    <ligand>
        <name>3-phosphoshikimate</name>
        <dbReference type="ChEBI" id="CHEBI:145989"/>
    </ligand>
</feature>
<dbReference type="Proteomes" id="UP000786183">
    <property type="component" value="Unassembled WGS sequence"/>
</dbReference>
<feature type="binding site" evidence="7">
    <location>
        <position position="385"/>
    </location>
    <ligand>
        <name>phosphoenolpyruvate</name>
        <dbReference type="ChEBI" id="CHEBI:58702"/>
    </ligand>
</feature>
<dbReference type="EMBL" id="JACGBB010000006">
    <property type="protein sequence ID" value="MBZ7987281.1"/>
    <property type="molecule type" value="Genomic_DNA"/>
</dbReference>
<gene>
    <name evidence="7 9" type="primary">aroA</name>
    <name evidence="9" type="ORF">AVCANL283_04030</name>
</gene>
<dbReference type="InterPro" id="IPR023193">
    <property type="entry name" value="EPSP_synthase_CS"/>
</dbReference>
<dbReference type="Pfam" id="PF00275">
    <property type="entry name" value="EPSP_synthase"/>
    <property type="match status" value="1"/>
</dbReference>
<keyword evidence="3 7" id="KW-0028">Amino-acid biosynthesis</keyword>
<dbReference type="InterPro" id="IPR013792">
    <property type="entry name" value="RNA3'P_cycl/enolpyr_Trfase_a/b"/>
</dbReference>
<evidence type="ECO:0000256" key="7">
    <source>
        <dbReference type="HAMAP-Rule" id="MF_00210"/>
    </source>
</evidence>
<feature type="binding site" evidence="7">
    <location>
        <position position="342"/>
    </location>
    <ligand>
        <name>phosphoenolpyruvate</name>
        <dbReference type="ChEBI" id="CHEBI:58702"/>
    </ligand>
</feature>
<dbReference type="RefSeq" id="WP_224325290.1">
    <property type="nucleotide sequence ID" value="NZ_JACGBB010000006.1"/>
</dbReference>
<feature type="binding site" evidence="7">
    <location>
        <position position="166"/>
    </location>
    <ligand>
        <name>phosphoenolpyruvate</name>
        <dbReference type="ChEBI" id="CHEBI:58702"/>
    </ligand>
</feature>
<evidence type="ECO:0000256" key="2">
    <source>
        <dbReference type="ARBA" id="ARBA00009948"/>
    </source>
</evidence>
<feature type="binding site" evidence="7">
    <location>
        <position position="91"/>
    </location>
    <ligand>
        <name>phosphoenolpyruvate</name>
        <dbReference type="ChEBI" id="CHEBI:58702"/>
    </ligand>
</feature>
<dbReference type="PANTHER" id="PTHR21090">
    <property type="entry name" value="AROM/DEHYDROQUINATE SYNTHASE"/>
    <property type="match status" value="1"/>
</dbReference>
<comment type="function">
    <text evidence="7">Catalyzes the transfer of the enolpyruvyl moiety of phosphoenolpyruvate (PEP) to the 5-hydroxyl of shikimate-3-phosphate (S3P) to produce enolpyruvyl shikimate-3-phosphate and inorganic phosphate.</text>
</comment>
<feature type="binding site" evidence="7">
    <location>
        <position position="338"/>
    </location>
    <ligand>
        <name>3-phosphoshikimate</name>
        <dbReference type="ChEBI" id="CHEBI:145989"/>
    </ligand>
</feature>
<evidence type="ECO:0000256" key="4">
    <source>
        <dbReference type="ARBA" id="ARBA00022679"/>
    </source>
</evidence>
<dbReference type="Gene3D" id="3.65.10.10">
    <property type="entry name" value="Enolpyruvate transferase domain"/>
    <property type="match status" value="2"/>
</dbReference>
<feature type="binding site" evidence="7">
    <location>
        <position position="311"/>
    </location>
    <ligand>
        <name>3-phosphoshikimate</name>
        <dbReference type="ChEBI" id="CHEBI:145989"/>
    </ligand>
</feature>
<accession>A0ABS7WRA8</accession>
<name>A0ABS7WRA8_9BACT</name>
<dbReference type="PANTHER" id="PTHR21090:SF5">
    <property type="entry name" value="PENTAFUNCTIONAL AROM POLYPEPTIDE"/>
    <property type="match status" value="1"/>
</dbReference>
<dbReference type="HAMAP" id="MF_00210">
    <property type="entry name" value="EPSP_synth"/>
    <property type="match status" value="1"/>
</dbReference>
<comment type="caution">
    <text evidence="9">The sequence shown here is derived from an EMBL/GenBank/DDBJ whole genome shotgun (WGS) entry which is preliminary data.</text>
</comment>
<sequence length="427" mass="47467">MKIKLDNKAFNVSLENIAADKSISHRCAIFSLLCEESSYVKNYLFAQDCMHTLEIIKQLGAVVENENGVLKITPPKQIKIPDSILECGNSGTLMRLMIGFLSCIDGVFVLSGDKYLNARPMKRVSALLNKLGANIYGRDDANLAPLFIKGSKLDYFEYDNVLKSAQVKSALILAALFSKGCIINEDEKTRDHSENLLKLMQAPIKIDGNKIIVEALNDKKLKAFNVTVPNDPSSAFFYAVLCAISKDSTLVLKNMLLNKTRIEAYKVLEKMGANIKYELCEEGAEQIGTITIKSAPLKAVCVDENISWLIDEIPALSIAFAYAKGTSIVKNAKELRVKESDRIKAILYNLNSLGFETNEFEDGFSVLGFSSTKKESLINTFGDHRIAMSFSLLARDFDIKIDDVECVKSSFVNFYDILKEFGAKYAD</sequence>
<dbReference type="NCBIfam" id="TIGR01356">
    <property type="entry name" value="aroA"/>
    <property type="match status" value="1"/>
</dbReference>
<feature type="active site" description="Proton acceptor" evidence="7">
    <location>
        <position position="311"/>
    </location>
</feature>
<evidence type="ECO:0000256" key="3">
    <source>
        <dbReference type="ARBA" id="ARBA00022605"/>
    </source>
</evidence>
<dbReference type="InterPro" id="IPR036968">
    <property type="entry name" value="Enolpyruvate_Tfrase_sf"/>
</dbReference>
<dbReference type="SUPFAM" id="SSF55205">
    <property type="entry name" value="EPT/RTPC-like"/>
    <property type="match status" value="1"/>
</dbReference>
<comment type="catalytic activity">
    <reaction evidence="6">
        <text>3-phosphoshikimate + phosphoenolpyruvate = 5-O-(1-carboxyvinyl)-3-phosphoshikimate + phosphate</text>
        <dbReference type="Rhea" id="RHEA:21256"/>
        <dbReference type="ChEBI" id="CHEBI:43474"/>
        <dbReference type="ChEBI" id="CHEBI:57701"/>
        <dbReference type="ChEBI" id="CHEBI:58702"/>
        <dbReference type="ChEBI" id="CHEBI:145989"/>
        <dbReference type="EC" id="2.5.1.19"/>
    </reaction>
    <physiologicalReaction direction="left-to-right" evidence="6">
        <dbReference type="Rhea" id="RHEA:21257"/>
    </physiologicalReaction>
</comment>
<comment type="similarity">
    <text evidence="2 7">Belongs to the EPSP synthase family.</text>
</comment>
<evidence type="ECO:0000313" key="10">
    <source>
        <dbReference type="Proteomes" id="UP000786183"/>
    </source>
</evidence>
<comment type="pathway">
    <text evidence="1 7">Metabolic intermediate biosynthesis; chorismate biosynthesis; chorismate from D-erythrose 4-phosphate and phosphoenolpyruvate: step 6/7.</text>
</comment>
<dbReference type="EC" id="2.5.1.19" evidence="7"/>
<protein>
    <recommendedName>
        <fullName evidence="7">3-phosphoshikimate 1-carboxyvinyltransferase</fullName>
        <ecNumber evidence="7">2.5.1.19</ecNumber>
    </recommendedName>
    <alternativeName>
        <fullName evidence="7">5-enolpyruvylshikimate-3-phosphate synthase</fullName>
        <shortName evidence="7">EPSP synthase</shortName>
        <shortName evidence="7">EPSPS</shortName>
    </alternativeName>
</protein>
<evidence type="ECO:0000313" key="9">
    <source>
        <dbReference type="EMBL" id="MBZ7987281.1"/>
    </source>
</evidence>
<dbReference type="GO" id="GO:0003866">
    <property type="term" value="F:3-phosphoshikimate 1-carboxyvinyltransferase activity"/>
    <property type="evidence" value="ECO:0007669"/>
    <property type="project" value="UniProtKB-EC"/>
</dbReference>
<comment type="caution">
    <text evidence="7">Lacks conserved residue(s) required for the propagation of feature annotation.</text>
</comment>
<evidence type="ECO:0000256" key="1">
    <source>
        <dbReference type="ARBA" id="ARBA00004811"/>
    </source>
</evidence>
<feature type="binding site" evidence="7">
    <location>
        <position position="166"/>
    </location>
    <ligand>
        <name>3-phosphoshikimate</name>
        <dbReference type="ChEBI" id="CHEBI:145989"/>
    </ligand>
</feature>
<dbReference type="PIRSF" id="PIRSF000505">
    <property type="entry name" value="EPSPS"/>
    <property type="match status" value="1"/>
</dbReference>
<dbReference type="InterPro" id="IPR006264">
    <property type="entry name" value="EPSP_synthase"/>
</dbReference>
<keyword evidence="10" id="KW-1185">Reference proteome</keyword>
<comment type="subunit">
    <text evidence="7">Monomer.</text>
</comment>
<feature type="binding site" evidence="7">
    <location>
        <position position="21"/>
    </location>
    <ligand>
        <name>phosphoenolpyruvate</name>
        <dbReference type="ChEBI" id="CHEBI:58702"/>
    </ligand>
</feature>
<evidence type="ECO:0000259" key="8">
    <source>
        <dbReference type="Pfam" id="PF00275"/>
    </source>
</evidence>